<keyword evidence="17" id="KW-1185">Reference proteome</keyword>
<dbReference type="Proteomes" id="UP001432312">
    <property type="component" value="Chromosome"/>
</dbReference>
<evidence type="ECO:0000256" key="7">
    <source>
        <dbReference type="ARBA" id="ARBA00022827"/>
    </source>
</evidence>
<dbReference type="EC" id="1.14.13.59" evidence="4"/>
<evidence type="ECO:0000256" key="14">
    <source>
        <dbReference type="ARBA" id="ARBA00032738"/>
    </source>
</evidence>
<dbReference type="Pfam" id="PF13434">
    <property type="entry name" value="Lys_Orn_oxgnase"/>
    <property type="match status" value="1"/>
</dbReference>
<evidence type="ECO:0000313" key="17">
    <source>
        <dbReference type="Proteomes" id="UP001432312"/>
    </source>
</evidence>
<evidence type="ECO:0000256" key="6">
    <source>
        <dbReference type="ARBA" id="ARBA00022630"/>
    </source>
</evidence>
<evidence type="ECO:0000256" key="5">
    <source>
        <dbReference type="ARBA" id="ARBA00016406"/>
    </source>
</evidence>
<evidence type="ECO:0000256" key="3">
    <source>
        <dbReference type="ARBA" id="ARBA00007588"/>
    </source>
</evidence>
<gene>
    <name evidence="16" type="ORF">OHA91_04115</name>
</gene>
<dbReference type="RefSeq" id="WP_328738603.1">
    <property type="nucleotide sequence ID" value="NZ_CP108036.1"/>
</dbReference>
<accession>A0ABZ1Q611</accession>
<dbReference type="PRINTS" id="PR00368">
    <property type="entry name" value="FADPNR"/>
</dbReference>
<dbReference type="PANTHER" id="PTHR42802:SF1">
    <property type="entry name" value="L-ORNITHINE N(5)-MONOOXYGENASE"/>
    <property type="match status" value="1"/>
</dbReference>
<dbReference type="GO" id="GO:0004497">
    <property type="term" value="F:monooxygenase activity"/>
    <property type="evidence" value="ECO:0007669"/>
    <property type="project" value="UniProtKB-KW"/>
</dbReference>
<evidence type="ECO:0000256" key="8">
    <source>
        <dbReference type="ARBA" id="ARBA00022857"/>
    </source>
</evidence>
<protein>
    <recommendedName>
        <fullName evidence="5">L-lysine N6-monooxygenase MbtG</fullName>
        <ecNumber evidence="4">1.14.13.59</ecNumber>
    </recommendedName>
    <alternativeName>
        <fullName evidence="14">Lysine 6-N-hydroxylase</fullName>
    </alternativeName>
    <alternativeName>
        <fullName evidence="13">Lysine N6-hydroxylase</fullName>
    </alternativeName>
    <alternativeName>
        <fullName evidence="11">Lysine-N-oxygenase</fullName>
    </alternativeName>
    <alternativeName>
        <fullName evidence="12">Mycobactin synthase protein G</fullName>
    </alternativeName>
</protein>
<comment type="pathway">
    <text evidence="2">Siderophore biosynthesis.</text>
</comment>
<evidence type="ECO:0000313" key="16">
    <source>
        <dbReference type="EMBL" id="WUN77762.1"/>
    </source>
</evidence>
<evidence type="ECO:0000256" key="1">
    <source>
        <dbReference type="ARBA" id="ARBA00001974"/>
    </source>
</evidence>
<organism evidence="16 17">
    <name type="scientific">Streptomyces erythrochromogenes</name>
    <dbReference type="NCBI Taxonomy" id="285574"/>
    <lineage>
        <taxon>Bacteria</taxon>
        <taxon>Bacillati</taxon>
        <taxon>Actinomycetota</taxon>
        <taxon>Actinomycetes</taxon>
        <taxon>Kitasatosporales</taxon>
        <taxon>Streptomycetaceae</taxon>
        <taxon>Streptomyces</taxon>
    </lineage>
</organism>
<evidence type="ECO:0000256" key="12">
    <source>
        <dbReference type="ARBA" id="ARBA00031158"/>
    </source>
</evidence>
<evidence type="ECO:0000256" key="9">
    <source>
        <dbReference type="ARBA" id="ARBA00023002"/>
    </source>
</evidence>
<dbReference type="EMBL" id="CP108036">
    <property type="protein sequence ID" value="WUN77762.1"/>
    <property type="molecule type" value="Genomic_DNA"/>
</dbReference>
<dbReference type="InterPro" id="IPR025700">
    <property type="entry name" value="Lys/Orn_oxygenase"/>
</dbReference>
<dbReference type="SUPFAM" id="SSF51905">
    <property type="entry name" value="FAD/NAD(P)-binding domain"/>
    <property type="match status" value="2"/>
</dbReference>
<sequence length="452" mass="49595">MAQVRPGEAPVVHDLIGIGFGPSNVAMAIAVSEHNLRVGGQEAINAHFFEQQPRFGWHRGMLIDDATMQVSFLKDLVTLRNPASEFSFLCYLKSKGRLIDFINHKNLFPLRVEFHDYFEWAADKVDDMVSYGHEVVGVTPVTRDGVVEHLDVTVRSGEGLALHRARNVVIGTGLRPFMPDGVERTDRVWHNSDLLTKVDGLDAAVPSRFVVVGAGQSAAENVAYLHRRFPGAEVCAVFSRYGYSPADDSGFANRIFDPDAVGEFFAAPEDVKRRLMDYHGNTNYSVVDVDLIDDLYRQMYQEKVLGTERLRFLNVSRLTGVRETVAGVHATVQSLVTGEETQLDADVVVFATGYRPADPLGLLGEAAERCLRDDEGRLRVERDYRIATDSALRCGIYVQGGTEHTHGITSSLLSNTAVRVGEILDSLLGRGLKSGSDEARTVAGGTGSTAAR</sequence>
<proteinExistence type="inferred from homology"/>
<evidence type="ECO:0000256" key="4">
    <source>
        <dbReference type="ARBA" id="ARBA00013076"/>
    </source>
</evidence>
<keyword evidence="7" id="KW-0274">FAD</keyword>
<keyword evidence="10 16" id="KW-0503">Monooxygenase</keyword>
<keyword evidence="8" id="KW-0521">NADP</keyword>
<keyword evidence="6" id="KW-0285">Flavoprotein</keyword>
<name>A0ABZ1Q611_9ACTN</name>
<keyword evidence="9" id="KW-0560">Oxidoreductase</keyword>
<reference evidence="16" key="1">
    <citation type="submission" date="2022-10" db="EMBL/GenBank/DDBJ databases">
        <title>The complete genomes of actinobacterial strains from the NBC collection.</title>
        <authorList>
            <person name="Joergensen T.S."/>
            <person name="Alvarez Arevalo M."/>
            <person name="Sterndorff E.B."/>
            <person name="Faurdal D."/>
            <person name="Vuksanovic O."/>
            <person name="Mourched A.-S."/>
            <person name="Charusanti P."/>
            <person name="Shaw S."/>
            <person name="Blin K."/>
            <person name="Weber T."/>
        </authorList>
    </citation>
    <scope>NUCLEOTIDE SEQUENCE</scope>
    <source>
        <strain evidence="16">NBC_00303</strain>
    </source>
</reference>
<evidence type="ECO:0000256" key="2">
    <source>
        <dbReference type="ARBA" id="ARBA00004924"/>
    </source>
</evidence>
<comment type="catalytic activity">
    <reaction evidence="15">
        <text>L-lysine + NADPH + O2 = N(6)-hydroxy-L-lysine + NADP(+) + H2O</text>
        <dbReference type="Rhea" id="RHEA:23228"/>
        <dbReference type="ChEBI" id="CHEBI:15377"/>
        <dbReference type="ChEBI" id="CHEBI:15379"/>
        <dbReference type="ChEBI" id="CHEBI:32551"/>
        <dbReference type="ChEBI" id="CHEBI:57783"/>
        <dbReference type="ChEBI" id="CHEBI:57820"/>
        <dbReference type="ChEBI" id="CHEBI:58349"/>
        <dbReference type="EC" id="1.14.13.59"/>
    </reaction>
</comment>
<evidence type="ECO:0000256" key="10">
    <source>
        <dbReference type="ARBA" id="ARBA00023033"/>
    </source>
</evidence>
<dbReference type="GeneID" id="95495192"/>
<evidence type="ECO:0000256" key="15">
    <source>
        <dbReference type="ARBA" id="ARBA00048407"/>
    </source>
</evidence>
<evidence type="ECO:0000256" key="13">
    <source>
        <dbReference type="ARBA" id="ARBA00032493"/>
    </source>
</evidence>
<comment type="similarity">
    <text evidence="3">Belongs to the lysine N(6)-hydroxylase/L-ornithine N(5)-oxygenase family.</text>
</comment>
<dbReference type="PANTHER" id="PTHR42802">
    <property type="entry name" value="MONOOXYGENASE"/>
    <property type="match status" value="1"/>
</dbReference>
<dbReference type="InterPro" id="IPR036188">
    <property type="entry name" value="FAD/NAD-bd_sf"/>
</dbReference>
<comment type="cofactor">
    <cofactor evidence="1">
        <name>FAD</name>
        <dbReference type="ChEBI" id="CHEBI:57692"/>
    </cofactor>
</comment>
<dbReference type="Gene3D" id="3.50.50.60">
    <property type="entry name" value="FAD/NAD(P)-binding domain"/>
    <property type="match status" value="1"/>
</dbReference>
<evidence type="ECO:0000256" key="11">
    <source>
        <dbReference type="ARBA" id="ARBA00029939"/>
    </source>
</evidence>